<dbReference type="STRING" id="655355.SAMN05216283_10267"/>
<proteinExistence type="predicted"/>
<dbReference type="GO" id="GO:0046872">
    <property type="term" value="F:metal ion binding"/>
    <property type="evidence" value="ECO:0007669"/>
    <property type="project" value="UniProtKB-KW"/>
</dbReference>
<keyword evidence="7" id="KW-1185">Reference proteome</keyword>
<dbReference type="InterPro" id="IPR053138">
    <property type="entry name" value="N-alpha-Ac-DABA_deacetylase"/>
</dbReference>
<reference evidence="6 7" key="1">
    <citation type="submission" date="2016-10" db="EMBL/GenBank/DDBJ databases">
        <authorList>
            <person name="de Groot N.N."/>
        </authorList>
    </citation>
    <scope>NUCLEOTIDE SEQUENCE [LARGE SCALE GENOMIC DNA]</scope>
    <source>
        <strain evidence="6 7">CGMCC 1.9156</strain>
    </source>
</reference>
<name>A0A1I2EDL0_9BACT</name>
<dbReference type="PANTHER" id="PTHR37326:SF2">
    <property type="entry name" value="SUCCINYLGLUTAMATE DESUCCINYLASE_ASPARTOACYLASE FAMILY PROTEIN"/>
    <property type="match status" value="1"/>
</dbReference>
<organism evidence="6 7">
    <name type="scientific">Sunxiuqinia elliptica</name>
    <dbReference type="NCBI Taxonomy" id="655355"/>
    <lineage>
        <taxon>Bacteria</taxon>
        <taxon>Pseudomonadati</taxon>
        <taxon>Bacteroidota</taxon>
        <taxon>Bacteroidia</taxon>
        <taxon>Marinilabiliales</taxon>
        <taxon>Prolixibacteraceae</taxon>
        <taxon>Sunxiuqinia</taxon>
    </lineage>
</organism>
<accession>A0A1I2EDL0</accession>
<comment type="cofactor">
    <cofactor evidence="1">
        <name>Zn(2+)</name>
        <dbReference type="ChEBI" id="CHEBI:29105"/>
    </cofactor>
</comment>
<dbReference type="InterPro" id="IPR043795">
    <property type="entry name" value="N-alpha-Ac-DABA-like"/>
</dbReference>
<keyword evidence="3" id="KW-0378">Hydrolase</keyword>
<dbReference type="Proteomes" id="UP000198964">
    <property type="component" value="Unassembled WGS sequence"/>
</dbReference>
<dbReference type="EMBL" id="FONW01000002">
    <property type="protein sequence ID" value="SFE91134.1"/>
    <property type="molecule type" value="Genomic_DNA"/>
</dbReference>
<dbReference type="PIRSF" id="PIRSF039012">
    <property type="entry name" value="ASP"/>
    <property type="match status" value="1"/>
</dbReference>
<dbReference type="PANTHER" id="PTHR37326">
    <property type="entry name" value="BLL3975 PROTEIN"/>
    <property type="match status" value="1"/>
</dbReference>
<sequence>MKTHRPLSILDTEIKPGKQTILNLDIARLHTRTKVEVPVIIERGLEDGPILLLNAGIHGNEVNGVEIIREVISRKINKPKRGTVICIPVLNVFGFLSQTREFPDGKDLNRMFPGSKQGSLASIFAYHLMNNILPHIDYCIDFHTGGANRFNSSQIRISRRYPELVELAKIFNPRFIVFAPDRERSFRQAAMKAGKKVLLFEGGKSLDFHKRITMRGTRGVMQIMHHLGMRNFSEELSSIPMSESILIEHSTWVRARHGGLFRFYIKDGAHVEKGEIIGSISDPYGKFEHKVKVPTSGYVLGLNHAPIVYQGDALIHLGNPLNNHSE</sequence>
<evidence type="ECO:0000256" key="3">
    <source>
        <dbReference type="ARBA" id="ARBA00022801"/>
    </source>
</evidence>
<evidence type="ECO:0000256" key="1">
    <source>
        <dbReference type="ARBA" id="ARBA00001947"/>
    </source>
</evidence>
<protein>
    <recommendedName>
        <fullName evidence="5">Succinylglutamate desuccinylase/Aspartoacylase catalytic domain-containing protein</fullName>
    </recommendedName>
</protein>
<evidence type="ECO:0000259" key="5">
    <source>
        <dbReference type="Pfam" id="PF24827"/>
    </source>
</evidence>
<dbReference type="Pfam" id="PF24827">
    <property type="entry name" value="AstE_AspA_cat"/>
    <property type="match status" value="1"/>
</dbReference>
<evidence type="ECO:0000313" key="6">
    <source>
        <dbReference type="EMBL" id="SFE91134.1"/>
    </source>
</evidence>
<evidence type="ECO:0000256" key="4">
    <source>
        <dbReference type="ARBA" id="ARBA00022833"/>
    </source>
</evidence>
<feature type="domain" description="Succinylglutamate desuccinylase/Aspartoacylase catalytic" evidence="5">
    <location>
        <begin position="48"/>
        <end position="227"/>
    </location>
</feature>
<evidence type="ECO:0000313" key="7">
    <source>
        <dbReference type="Proteomes" id="UP000198964"/>
    </source>
</evidence>
<dbReference type="RefSeq" id="WP_093918756.1">
    <property type="nucleotide sequence ID" value="NZ_FONW01000002.1"/>
</dbReference>
<keyword evidence="2" id="KW-0479">Metal-binding</keyword>
<dbReference type="GO" id="GO:0016811">
    <property type="term" value="F:hydrolase activity, acting on carbon-nitrogen (but not peptide) bonds, in linear amides"/>
    <property type="evidence" value="ECO:0007669"/>
    <property type="project" value="InterPro"/>
</dbReference>
<dbReference type="SUPFAM" id="SSF53187">
    <property type="entry name" value="Zn-dependent exopeptidases"/>
    <property type="match status" value="1"/>
</dbReference>
<dbReference type="CDD" id="cd06251">
    <property type="entry name" value="M14_ASTE_ASPA-like"/>
    <property type="match status" value="1"/>
</dbReference>
<keyword evidence="4" id="KW-0862">Zinc</keyword>
<dbReference type="GO" id="GO:0016788">
    <property type="term" value="F:hydrolase activity, acting on ester bonds"/>
    <property type="evidence" value="ECO:0007669"/>
    <property type="project" value="InterPro"/>
</dbReference>
<dbReference type="AlphaFoldDB" id="A0A1I2EDL0"/>
<evidence type="ECO:0000256" key="2">
    <source>
        <dbReference type="ARBA" id="ARBA00022723"/>
    </source>
</evidence>
<dbReference type="Gene3D" id="3.40.630.10">
    <property type="entry name" value="Zn peptidases"/>
    <property type="match status" value="1"/>
</dbReference>
<dbReference type="InterPro" id="IPR055438">
    <property type="entry name" value="AstE_AspA_cat"/>
</dbReference>
<gene>
    <name evidence="6" type="ORF">SAMN05216283_10267</name>
</gene>